<comment type="caution">
    <text evidence="13">The sequence shown here is derived from an EMBL/GenBank/DDBJ whole genome shotgun (WGS) entry which is preliminary data.</text>
</comment>
<evidence type="ECO:0000256" key="8">
    <source>
        <dbReference type="ARBA" id="ARBA00023012"/>
    </source>
</evidence>
<comment type="catalytic activity">
    <reaction evidence="1">
        <text>ATP + protein L-histidine = ADP + protein N-phospho-L-histidine.</text>
        <dbReference type="EC" id="2.7.13.3"/>
    </reaction>
</comment>
<feature type="transmembrane region" description="Helical" evidence="9">
    <location>
        <begin position="187"/>
        <end position="205"/>
    </location>
</feature>
<dbReference type="PANTHER" id="PTHR24421">
    <property type="entry name" value="NITRATE/NITRITE SENSOR PROTEIN NARX-RELATED"/>
    <property type="match status" value="1"/>
</dbReference>
<sequence>MAGSFAAVARGWSIPGAGRVVRVGRRTLAESVYLLTGPVSAVAGVLAVVAGLCVGLLGRLVARTPVVAGAAVPVYWSADLEWWRIDRVRTATPDQRQGRRRSGAGGDAGAGTGCWLSLAHAVLLPPVALVTAVVTALWWIVGLGAATTAVRNWGTAAGTPPPMTLRAGGGPYHVDVSLGLTTPTTRMLFGTVLGLLLVLAVPLLTRSCVAVQAGLGRALLTDVSPRQRRIRGLERERDTAREQTAAALSAEAVALRRLERDIHDGPQQRLVRLAMELGRAQRHFDRRPETVREALADAMIQAEEALAELRALSRGIAPPILVDRGLRAALAELALRATVPVHLDAGGPGGPGGPGTAPAAGDRPAAAVETAAYFVVSEALTNVAKHSQAGHCVIGLRQEADLLRIWVTDDGRGGAAFDKGHGLRGLRDRVCAVGGRLHLTSPPGGPTTITAELPCR</sequence>
<reference evidence="13 14" key="1">
    <citation type="submission" date="2022-04" db="EMBL/GenBank/DDBJ databases">
        <title>Genome diversity in the genus Frankia.</title>
        <authorList>
            <person name="Carlos-Shanley C."/>
            <person name="Hahn D."/>
        </authorList>
    </citation>
    <scope>NUCLEOTIDE SEQUENCE [LARGE SCALE GENOMIC DNA]</scope>
    <source>
        <strain evidence="13 14">Ag45/Mut15</strain>
    </source>
</reference>
<feature type="domain" description="Signal transduction histidine kinase subgroup 3 dimerisation and phosphoacceptor" evidence="11">
    <location>
        <begin position="256"/>
        <end position="319"/>
    </location>
</feature>
<evidence type="ECO:0000256" key="3">
    <source>
        <dbReference type="ARBA" id="ARBA00022553"/>
    </source>
</evidence>
<evidence type="ECO:0000313" key="14">
    <source>
        <dbReference type="Proteomes" id="UP001201873"/>
    </source>
</evidence>
<feature type="transmembrane region" description="Helical" evidence="9">
    <location>
        <begin position="32"/>
        <end position="57"/>
    </location>
</feature>
<dbReference type="Pfam" id="PF02518">
    <property type="entry name" value="HATPase_c"/>
    <property type="match status" value="1"/>
</dbReference>
<dbReference type="InterPro" id="IPR011712">
    <property type="entry name" value="Sig_transdc_His_kin_sub3_dim/P"/>
</dbReference>
<dbReference type="InterPro" id="IPR025828">
    <property type="entry name" value="Put_sensor_dom"/>
</dbReference>
<dbReference type="EMBL" id="JALKFT010000023">
    <property type="protein sequence ID" value="MCK9877924.1"/>
    <property type="molecule type" value="Genomic_DNA"/>
</dbReference>
<dbReference type="GO" id="GO:0016301">
    <property type="term" value="F:kinase activity"/>
    <property type="evidence" value="ECO:0007669"/>
    <property type="project" value="UniProtKB-KW"/>
</dbReference>
<keyword evidence="9" id="KW-0812">Transmembrane</keyword>
<evidence type="ECO:0000259" key="11">
    <source>
        <dbReference type="Pfam" id="PF07730"/>
    </source>
</evidence>
<protein>
    <recommendedName>
        <fullName evidence="2">histidine kinase</fullName>
        <ecNumber evidence="2">2.7.13.3</ecNumber>
    </recommendedName>
</protein>
<keyword evidence="5" id="KW-0547">Nucleotide-binding</keyword>
<keyword evidence="6 13" id="KW-0418">Kinase</keyword>
<evidence type="ECO:0000256" key="6">
    <source>
        <dbReference type="ARBA" id="ARBA00022777"/>
    </source>
</evidence>
<evidence type="ECO:0000313" key="13">
    <source>
        <dbReference type="EMBL" id="MCK9877924.1"/>
    </source>
</evidence>
<dbReference type="Pfam" id="PF07730">
    <property type="entry name" value="HisKA_3"/>
    <property type="match status" value="1"/>
</dbReference>
<dbReference type="Pfam" id="PF13796">
    <property type="entry name" value="Sensor"/>
    <property type="match status" value="1"/>
</dbReference>
<feature type="transmembrane region" description="Helical" evidence="9">
    <location>
        <begin position="118"/>
        <end position="141"/>
    </location>
</feature>
<keyword evidence="8" id="KW-0902">Two-component regulatory system</keyword>
<evidence type="ECO:0000256" key="7">
    <source>
        <dbReference type="ARBA" id="ARBA00022840"/>
    </source>
</evidence>
<name>A0ABT0K2B4_9ACTN</name>
<keyword evidence="14" id="KW-1185">Reference proteome</keyword>
<dbReference type="SUPFAM" id="SSF55874">
    <property type="entry name" value="ATPase domain of HSP90 chaperone/DNA topoisomerase II/histidine kinase"/>
    <property type="match status" value="1"/>
</dbReference>
<dbReference type="InterPro" id="IPR036890">
    <property type="entry name" value="HATPase_C_sf"/>
</dbReference>
<keyword evidence="7" id="KW-0067">ATP-binding</keyword>
<evidence type="ECO:0000259" key="12">
    <source>
        <dbReference type="Pfam" id="PF13796"/>
    </source>
</evidence>
<dbReference type="Proteomes" id="UP001201873">
    <property type="component" value="Unassembled WGS sequence"/>
</dbReference>
<keyword evidence="9" id="KW-1133">Transmembrane helix</keyword>
<dbReference type="InterPro" id="IPR050482">
    <property type="entry name" value="Sensor_HK_TwoCompSys"/>
</dbReference>
<evidence type="ECO:0000256" key="4">
    <source>
        <dbReference type="ARBA" id="ARBA00022679"/>
    </source>
</evidence>
<evidence type="ECO:0000256" key="9">
    <source>
        <dbReference type="SAM" id="Phobius"/>
    </source>
</evidence>
<dbReference type="Gene3D" id="1.20.5.1930">
    <property type="match status" value="1"/>
</dbReference>
<keyword evidence="9" id="KW-0472">Membrane</keyword>
<feature type="domain" description="Histidine kinase/HSP90-like ATPase" evidence="10">
    <location>
        <begin position="369"/>
        <end position="454"/>
    </location>
</feature>
<dbReference type="InterPro" id="IPR003594">
    <property type="entry name" value="HATPase_dom"/>
</dbReference>
<keyword evidence="3" id="KW-0597">Phosphoprotein</keyword>
<gene>
    <name evidence="13" type="ORF">MXD59_19445</name>
</gene>
<proteinExistence type="predicted"/>
<evidence type="ECO:0000256" key="2">
    <source>
        <dbReference type="ARBA" id="ARBA00012438"/>
    </source>
</evidence>
<organism evidence="13 14">
    <name type="scientific">Frankia umida</name>
    <dbReference type="NCBI Taxonomy" id="573489"/>
    <lineage>
        <taxon>Bacteria</taxon>
        <taxon>Bacillati</taxon>
        <taxon>Actinomycetota</taxon>
        <taxon>Actinomycetes</taxon>
        <taxon>Frankiales</taxon>
        <taxon>Frankiaceae</taxon>
        <taxon>Frankia</taxon>
    </lineage>
</organism>
<keyword evidence="4" id="KW-0808">Transferase</keyword>
<evidence type="ECO:0000256" key="5">
    <source>
        <dbReference type="ARBA" id="ARBA00022741"/>
    </source>
</evidence>
<evidence type="ECO:0000259" key="10">
    <source>
        <dbReference type="Pfam" id="PF02518"/>
    </source>
</evidence>
<dbReference type="RefSeq" id="WP_248826091.1">
    <property type="nucleotide sequence ID" value="NZ_JALKFT010000023.1"/>
</dbReference>
<evidence type="ECO:0000256" key="1">
    <source>
        <dbReference type="ARBA" id="ARBA00000085"/>
    </source>
</evidence>
<dbReference type="EC" id="2.7.13.3" evidence="2"/>
<dbReference type="PANTHER" id="PTHR24421:SF10">
    <property type="entry name" value="NITRATE_NITRITE SENSOR PROTEIN NARQ"/>
    <property type="match status" value="1"/>
</dbReference>
<accession>A0ABT0K2B4</accession>
<dbReference type="CDD" id="cd16917">
    <property type="entry name" value="HATPase_UhpB-NarQ-NarX-like"/>
    <property type="match status" value="1"/>
</dbReference>
<feature type="domain" description="Putative sensor" evidence="12">
    <location>
        <begin position="33"/>
        <end position="220"/>
    </location>
</feature>
<dbReference type="Gene3D" id="3.30.565.10">
    <property type="entry name" value="Histidine kinase-like ATPase, C-terminal domain"/>
    <property type="match status" value="1"/>
</dbReference>